<feature type="domain" description="4Fe-4S ferredoxin-type" evidence="7">
    <location>
        <begin position="19"/>
        <end position="47"/>
    </location>
</feature>
<dbReference type="PROSITE" id="PS00198">
    <property type="entry name" value="4FE4S_FER_1"/>
    <property type="match status" value="1"/>
</dbReference>
<dbReference type="InterPro" id="IPR004017">
    <property type="entry name" value="Cys_rich_dom"/>
</dbReference>
<gene>
    <name evidence="8" type="ORF">HKW67_12010</name>
</gene>
<dbReference type="Pfam" id="PF13183">
    <property type="entry name" value="Fer4_8"/>
    <property type="match status" value="1"/>
</dbReference>
<dbReference type="InterPro" id="IPR017900">
    <property type="entry name" value="4Fe4S_Fe_S_CS"/>
</dbReference>
<keyword evidence="3" id="KW-0677">Repeat</keyword>
<evidence type="ECO:0000259" key="7">
    <source>
        <dbReference type="PROSITE" id="PS51379"/>
    </source>
</evidence>
<evidence type="ECO:0000256" key="1">
    <source>
        <dbReference type="ARBA" id="ARBA00022485"/>
    </source>
</evidence>
<evidence type="ECO:0000313" key="8">
    <source>
        <dbReference type="EMBL" id="QJR36178.1"/>
    </source>
</evidence>
<sequence length="437" mass="45982">MTSGASTPPSCALPGTPLALASKGLDACVHCGFCLQACPTYVNLEDENDSPRGRLVLMRRMLEGDIALDDPTTAQHIDRCLGCRACETACPSGVPYGDLLEATRATMAPVRGVPFVARAVLAVFKHPVLLRTALLGARLFRATRLPQLLAQILPARLAFPMAMIASTTPANLRSSAVRTTSSRTSVTPPSTPAVTATCLTGCVMSGLFSHVNDATDRVLTHNGFQLQHTRAQGCCGALHAHAGDLESARALARINVAAFEQSGTDVIAVNSAGCGAMLKQYGHLLHDDPAWAARAERVSARTRDISELLATVGPIAGTASVALRVTHDPPCHQMHAQRVVSPPLTVLRAIPGLALIPLEDADQCCGSAGIYNLVEPDTSDAVLAPKLARIAESGADWVATGNPGCMMQIGAGLLRSKSRARVVHPIELLDASYEHRP</sequence>
<dbReference type="Proteomes" id="UP000500938">
    <property type="component" value="Chromosome"/>
</dbReference>
<evidence type="ECO:0000256" key="4">
    <source>
        <dbReference type="ARBA" id="ARBA00023004"/>
    </source>
</evidence>
<dbReference type="Gene3D" id="1.10.1060.10">
    <property type="entry name" value="Alpha-helical ferredoxin"/>
    <property type="match status" value="1"/>
</dbReference>
<dbReference type="PIRSF" id="PIRSF000139">
    <property type="entry name" value="Glc_ox_4Fe-4S"/>
    <property type="match status" value="1"/>
</dbReference>
<keyword evidence="4 6" id="KW-0408">Iron</keyword>
<keyword evidence="2 6" id="KW-0479">Metal-binding</keyword>
<name>A0A6M4IQB4_9BACT</name>
<dbReference type="InterPro" id="IPR009051">
    <property type="entry name" value="Helical_ferredxn"/>
</dbReference>
<keyword evidence="6" id="KW-0249">Electron transport</keyword>
<dbReference type="GO" id="GO:0019154">
    <property type="term" value="F:glycolate dehydrogenase activity"/>
    <property type="evidence" value="ECO:0007669"/>
    <property type="project" value="UniProtKB-EC"/>
</dbReference>
<dbReference type="GO" id="GO:0046872">
    <property type="term" value="F:metal ion binding"/>
    <property type="evidence" value="ECO:0007669"/>
    <property type="project" value="UniProtKB-UniRule"/>
</dbReference>
<dbReference type="EMBL" id="CP053085">
    <property type="protein sequence ID" value="QJR36178.1"/>
    <property type="molecule type" value="Genomic_DNA"/>
</dbReference>
<protein>
    <recommendedName>
        <fullName evidence="6">Glycolate oxidase iron-sulfur subunit</fullName>
        <ecNumber evidence="6">1.1.99.14</ecNumber>
    </recommendedName>
</protein>
<dbReference type="InterPro" id="IPR017896">
    <property type="entry name" value="4Fe4S_Fe-S-bd"/>
</dbReference>
<keyword evidence="6" id="KW-0813">Transport</keyword>
<keyword evidence="5 6" id="KW-0411">Iron-sulfur</keyword>
<organism evidence="8 9">
    <name type="scientific">Gemmatimonas groenlandica</name>
    <dbReference type="NCBI Taxonomy" id="2732249"/>
    <lineage>
        <taxon>Bacteria</taxon>
        <taxon>Pseudomonadati</taxon>
        <taxon>Gemmatimonadota</taxon>
        <taxon>Gemmatimonadia</taxon>
        <taxon>Gemmatimonadales</taxon>
        <taxon>Gemmatimonadaceae</taxon>
        <taxon>Gemmatimonas</taxon>
    </lineage>
</organism>
<keyword evidence="9" id="KW-1185">Reference proteome</keyword>
<proteinExistence type="predicted"/>
<evidence type="ECO:0000256" key="3">
    <source>
        <dbReference type="ARBA" id="ARBA00022737"/>
    </source>
</evidence>
<keyword evidence="1 6" id="KW-0004">4Fe-4S</keyword>
<dbReference type="PROSITE" id="PS51379">
    <property type="entry name" value="4FE4S_FER_2"/>
    <property type="match status" value="2"/>
</dbReference>
<comment type="function">
    <text evidence="6">Component of a complex that catalyzes the oxidation of glycolate to glyoxylate.</text>
</comment>
<comment type="catalytic activity">
    <reaction evidence="6">
        <text>(R)-lactate + A = pyruvate + AH2</text>
        <dbReference type="Rhea" id="RHEA:15089"/>
        <dbReference type="ChEBI" id="CHEBI:13193"/>
        <dbReference type="ChEBI" id="CHEBI:15361"/>
        <dbReference type="ChEBI" id="CHEBI:16004"/>
        <dbReference type="ChEBI" id="CHEBI:17499"/>
    </reaction>
</comment>
<comment type="catalytic activity">
    <reaction evidence="6">
        <text>glycolate + A = glyoxylate + AH2</text>
        <dbReference type="Rhea" id="RHEA:21264"/>
        <dbReference type="ChEBI" id="CHEBI:13193"/>
        <dbReference type="ChEBI" id="CHEBI:17499"/>
        <dbReference type="ChEBI" id="CHEBI:29805"/>
        <dbReference type="ChEBI" id="CHEBI:36655"/>
        <dbReference type="EC" id="1.1.99.14"/>
    </reaction>
</comment>
<dbReference type="GO" id="GO:0051539">
    <property type="term" value="F:4 iron, 4 sulfur cluster binding"/>
    <property type="evidence" value="ECO:0007669"/>
    <property type="project" value="UniProtKB-UniRule"/>
</dbReference>
<comment type="cofactor">
    <cofactor evidence="6">
        <name>[4Fe-4S] cluster</name>
        <dbReference type="ChEBI" id="CHEBI:49883"/>
    </cofactor>
    <text evidence="6">Binds 2 [4Fe-4S] clusters.</text>
</comment>
<dbReference type="PANTHER" id="PTHR32479:SF17">
    <property type="entry name" value="GLYCOLATE OXIDASE IRON-SULFUR SUBUNIT"/>
    <property type="match status" value="1"/>
</dbReference>
<dbReference type="EC" id="1.1.99.14" evidence="6"/>
<evidence type="ECO:0000256" key="2">
    <source>
        <dbReference type="ARBA" id="ARBA00022723"/>
    </source>
</evidence>
<dbReference type="PANTHER" id="PTHR32479">
    <property type="entry name" value="GLYCOLATE OXIDASE IRON-SULFUR SUBUNIT"/>
    <property type="match status" value="1"/>
</dbReference>
<dbReference type="InterPro" id="IPR012257">
    <property type="entry name" value="Glc_ox_4Fe-4S"/>
</dbReference>
<reference evidence="8 9" key="1">
    <citation type="submission" date="2020-05" db="EMBL/GenBank/DDBJ databases">
        <title>Complete genome sequence of Gemmatimonas greenlandica TET16.</title>
        <authorList>
            <person name="Zeng Y."/>
        </authorList>
    </citation>
    <scope>NUCLEOTIDE SEQUENCE [LARGE SCALE GENOMIC DNA]</scope>
    <source>
        <strain evidence="8 9">TET16</strain>
    </source>
</reference>
<feature type="domain" description="4Fe-4S ferredoxin-type" evidence="7">
    <location>
        <begin position="71"/>
        <end position="100"/>
    </location>
</feature>
<dbReference type="KEGG" id="ggr:HKW67_12010"/>
<dbReference type="Pfam" id="PF02754">
    <property type="entry name" value="CCG"/>
    <property type="match status" value="2"/>
</dbReference>
<dbReference type="RefSeq" id="WP_171225613.1">
    <property type="nucleotide sequence ID" value="NZ_CP053085.1"/>
</dbReference>
<accession>A0A6M4IQB4</accession>
<evidence type="ECO:0000256" key="5">
    <source>
        <dbReference type="ARBA" id="ARBA00023014"/>
    </source>
</evidence>
<dbReference type="AlphaFoldDB" id="A0A6M4IQB4"/>
<dbReference type="SUPFAM" id="SSF46548">
    <property type="entry name" value="alpha-helical ferredoxin"/>
    <property type="match status" value="1"/>
</dbReference>
<evidence type="ECO:0000313" key="9">
    <source>
        <dbReference type="Proteomes" id="UP000500938"/>
    </source>
</evidence>
<evidence type="ECO:0000256" key="6">
    <source>
        <dbReference type="PIRNR" id="PIRNR000139"/>
    </source>
</evidence>